<protein>
    <submittedName>
        <fullName evidence="5">MarR family transcriptional regulator</fullName>
    </submittedName>
</protein>
<dbReference type="PRINTS" id="PR00598">
    <property type="entry name" value="HTHMARR"/>
</dbReference>
<dbReference type="AlphaFoldDB" id="A0A8J7KIL0"/>
<accession>A0A8J7KIL0</accession>
<keyword evidence="1" id="KW-0805">Transcription regulation</keyword>
<organism evidence="5 6">
    <name type="scientific">Faecalibacter rhinopitheci</name>
    <dbReference type="NCBI Taxonomy" id="2779678"/>
    <lineage>
        <taxon>Bacteria</taxon>
        <taxon>Pseudomonadati</taxon>
        <taxon>Bacteroidota</taxon>
        <taxon>Flavobacteriia</taxon>
        <taxon>Flavobacteriales</taxon>
        <taxon>Weeksellaceae</taxon>
        <taxon>Faecalibacter</taxon>
    </lineage>
</organism>
<dbReference type="PANTHER" id="PTHR42756">
    <property type="entry name" value="TRANSCRIPTIONAL REGULATOR, MARR"/>
    <property type="match status" value="1"/>
</dbReference>
<name>A0A8J7KIL0_9FLAO</name>
<dbReference type="RefSeq" id="WP_194183511.1">
    <property type="nucleotide sequence ID" value="NZ_JADGIK010000007.1"/>
</dbReference>
<evidence type="ECO:0000256" key="1">
    <source>
        <dbReference type="ARBA" id="ARBA00023015"/>
    </source>
</evidence>
<evidence type="ECO:0000259" key="4">
    <source>
        <dbReference type="PROSITE" id="PS50995"/>
    </source>
</evidence>
<evidence type="ECO:0000256" key="2">
    <source>
        <dbReference type="ARBA" id="ARBA00023125"/>
    </source>
</evidence>
<evidence type="ECO:0000313" key="6">
    <source>
        <dbReference type="Proteomes" id="UP000608754"/>
    </source>
</evidence>
<gene>
    <name evidence="5" type="ORF">IM532_11025</name>
</gene>
<sequence length="145" mass="16786">MNNKIAIELNGLELIKYALFKDYFLPEELKMINLTQERILMTVKHSVNLSMVNISRAVGLEKGPFSQSVDKLEELGFIQRIRSVSDKRKIHLALTDEGNLFIDKVETSMDEHFQNRMKILTQEQVQEFYQALATINKLSNIIISQ</sequence>
<dbReference type="Pfam" id="PF01047">
    <property type="entry name" value="MarR"/>
    <property type="match status" value="1"/>
</dbReference>
<comment type="caution">
    <text evidence="5">The sequence shown here is derived from an EMBL/GenBank/DDBJ whole genome shotgun (WGS) entry which is preliminary data.</text>
</comment>
<dbReference type="SUPFAM" id="SSF46785">
    <property type="entry name" value="Winged helix' DNA-binding domain"/>
    <property type="match status" value="1"/>
</dbReference>
<dbReference type="SMART" id="SM00347">
    <property type="entry name" value="HTH_MARR"/>
    <property type="match status" value="1"/>
</dbReference>
<dbReference type="PROSITE" id="PS50995">
    <property type="entry name" value="HTH_MARR_2"/>
    <property type="match status" value="1"/>
</dbReference>
<dbReference type="Proteomes" id="UP000608754">
    <property type="component" value="Unassembled WGS sequence"/>
</dbReference>
<dbReference type="GO" id="GO:0003700">
    <property type="term" value="F:DNA-binding transcription factor activity"/>
    <property type="evidence" value="ECO:0007669"/>
    <property type="project" value="InterPro"/>
</dbReference>
<proteinExistence type="predicted"/>
<keyword evidence="6" id="KW-1185">Reference proteome</keyword>
<feature type="domain" description="HTH marR-type" evidence="4">
    <location>
        <begin position="1"/>
        <end position="137"/>
    </location>
</feature>
<reference evidence="5" key="1">
    <citation type="submission" date="2020-10" db="EMBL/GenBank/DDBJ databases">
        <authorList>
            <person name="Lu T."/>
            <person name="Wang Q."/>
            <person name="Han X."/>
        </authorList>
    </citation>
    <scope>NUCLEOTIDE SEQUENCE</scope>
    <source>
        <strain evidence="5">WQ 117</strain>
    </source>
</reference>
<evidence type="ECO:0000256" key="3">
    <source>
        <dbReference type="ARBA" id="ARBA00023163"/>
    </source>
</evidence>
<dbReference type="InterPro" id="IPR036390">
    <property type="entry name" value="WH_DNA-bd_sf"/>
</dbReference>
<dbReference type="InterPro" id="IPR036388">
    <property type="entry name" value="WH-like_DNA-bd_sf"/>
</dbReference>
<dbReference type="GO" id="GO:0003677">
    <property type="term" value="F:DNA binding"/>
    <property type="evidence" value="ECO:0007669"/>
    <property type="project" value="UniProtKB-KW"/>
</dbReference>
<evidence type="ECO:0000313" key="5">
    <source>
        <dbReference type="EMBL" id="MBF0597966.1"/>
    </source>
</evidence>
<dbReference type="PANTHER" id="PTHR42756:SF1">
    <property type="entry name" value="TRANSCRIPTIONAL REPRESSOR OF EMRAB OPERON"/>
    <property type="match status" value="1"/>
</dbReference>
<keyword evidence="3" id="KW-0804">Transcription</keyword>
<dbReference type="InterPro" id="IPR000835">
    <property type="entry name" value="HTH_MarR-typ"/>
</dbReference>
<dbReference type="EMBL" id="JADGIK010000007">
    <property type="protein sequence ID" value="MBF0597966.1"/>
    <property type="molecule type" value="Genomic_DNA"/>
</dbReference>
<keyword evidence="2" id="KW-0238">DNA-binding</keyword>
<dbReference type="Gene3D" id="1.10.10.10">
    <property type="entry name" value="Winged helix-like DNA-binding domain superfamily/Winged helix DNA-binding domain"/>
    <property type="match status" value="1"/>
</dbReference>